<keyword evidence="3" id="KW-1185">Reference proteome</keyword>
<feature type="compositionally biased region" description="Basic and acidic residues" evidence="1">
    <location>
        <begin position="39"/>
        <end position="55"/>
    </location>
</feature>
<sequence>MRRRAVEARRAVARRPWAALARVFVARVAAALRADVDRAAAEPRDEAAPERRLAGEVRPAMVTR</sequence>
<dbReference type="EMBL" id="BAAALS010000015">
    <property type="protein sequence ID" value="GAA1759654.1"/>
    <property type="molecule type" value="Genomic_DNA"/>
</dbReference>
<evidence type="ECO:0000256" key="1">
    <source>
        <dbReference type="SAM" id="MobiDB-lite"/>
    </source>
</evidence>
<evidence type="ECO:0000313" key="3">
    <source>
        <dbReference type="Proteomes" id="UP001500655"/>
    </source>
</evidence>
<proteinExistence type="predicted"/>
<organism evidence="2 3">
    <name type="scientific">Luedemannella helvata</name>
    <dbReference type="NCBI Taxonomy" id="349315"/>
    <lineage>
        <taxon>Bacteria</taxon>
        <taxon>Bacillati</taxon>
        <taxon>Actinomycetota</taxon>
        <taxon>Actinomycetes</taxon>
        <taxon>Micromonosporales</taxon>
        <taxon>Micromonosporaceae</taxon>
        <taxon>Luedemannella</taxon>
    </lineage>
</organism>
<dbReference type="Proteomes" id="UP001500655">
    <property type="component" value="Unassembled WGS sequence"/>
</dbReference>
<name>A0ABP4WRP4_9ACTN</name>
<evidence type="ECO:0000313" key="2">
    <source>
        <dbReference type="EMBL" id="GAA1759654.1"/>
    </source>
</evidence>
<comment type="caution">
    <text evidence="2">The sequence shown here is derived from an EMBL/GenBank/DDBJ whole genome shotgun (WGS) entry which is preliminary data.</text>
</comment>
<feature type="region of interest" description="Disordered" evidence="1">
    <location>
        <begin position="39"/>
        <end position="64"/>
    </location>
</feature>
<gene>
    <name evidence="2" type="ORF">GCM10009681_33610</name>
</gene>
<protein>
    <submittedName>
        <fullName evidence="2">Uncharacterized protein</fullName>
    </submittedName>
</protein>
<accession>A0ABP4WRP4</accession>
<reference evidence="3" key="1">
    <citation type="journal article" date="2019" name="Int. J. Syst. Evol. Microbiol.">
        <title>The Global Catalogue of Microorganisms (GCM) 10K type strain sequencing project: providing services to taxonomists for standard genome sequencing and annotation.</title>
        <authorList>
            <consortium name="The Broad Institute Genomics Platform"/>
            <consortium name="The Broad Institute Genome Sequencing Center for Infectious Disease"/>
            <person name="Wu L."/>
            <person name="Ma J."/>
        </authorList>
    </citation>
    <scope>NUCLEOTIDE SEQUENCE [LARGE SCALE GENOMIC DNA]</scope>
    <source>
        <strain evidence="3">JCM 13249</strain>
    </source>
</reference>